<comment type="pathway">
    <text evidence="1">Cofactor biosynthesis; molybdopterin biosynthesis.</text>
</comment>
<dbReference type="PANTHER" id="PTHR23404">
    <property type="entry name" value="MOLYBDOPTERIN SYNTHASE RELATED"/>
    <property type="match status" value="1"/>
</dbReference>
<protein>
    <recommendedName>
        <fullName evidence="4">Molybdopterin synthase catalytic subunit</fullName>
        <ecNumber evidence="3">2.8.1.12</ecNumber>
    </recommendedName>
    <alternativeName>
        <fullName evidence="9">MPT synthase subunit 2</fullName>
    </alternativeName>
    <alternativeName>
        <fullName evidence="7">Molybdenum cofactor biosynthesis protein E</fullName>
    </alternativeName>
    <alternativeName>
        <fullName evidence="8">Molybdopterin-converting factor large subunit</fullName>
    </alternativeName>
    <alternativeName>
        <fullName evidence="10">Molybdopterin-converting factor subunit 2</fullName>
    </alternativeName>
</protein>
<dbReference type="SUPFAM" id="SSF54690">
    <property type="entry name" value="Molybdopterin synthase subunit MoaE"/>
    <property type="match status" value="1"/>
</dbReference>
<accession>I3CHA6</accession>
<evidence type="ECO:0000256" key="7">
    <source>
        <dbReference type="ARBA" id="ARBA00029745"/>
    </source>
</evidence>
<dbReference type="eggNOG" id="COG0314">
    <property type="taxonomic scope" value="Bacteria"/>
</dbReference>
<keyword evidence="5" id="KW-0501">Molybdenum cofactor biosynthesis</keyword>
<dbReference type="EC" id="2.8.1.12" evidence="3"/>
<name>I3CHA6_9GAMM</name>
<dbReference type="InterPro" id="IPR003448">
    <property type="entry name" value="Mopterin_biosynth_MoaE"/>
</dbReference>
<dbReference type="AlphaFoldDB" id="I3CHA6"/>
<dbReference type="GO" id="GO:0006777">
    <property type="term" value="P:Mo-molybdopterin cofactor biosynthetic process"/>
    <property type="evidence" value="ECO:0007669"/>
    <property type="project" value="UniProtKB-KW"/>
</dbReference>
<reference evidence="12 13" key="1">
    <citation type="submission" date="2011-11" db="EMBL/GenBank/DDBJ databases">
        <title>Improved High-Quality Draft sequence of Beggiatoa alba B18lD.</title>
        <authorList>
            <consortium name="US DOE Joint Genome Institute"/>
            <person name="Lucas S."/>
            <person name="Han J."/>
            <person name="Lapidus A."/>
            <person name="Cheng J.-F."/>
            <person name="Goodwin L."/>
            <person name="Pitluck S."/>
            <person name="Peters L."/>
            <person name="Mikhailova N."/>
            <person name="Held B."/>
            <person name="Detter J.C."/>
            <person name="Han C."/>
            <person name="Tapia R."/>
            <person name="Land M."/>
            <person name="Hauser L."/>
            <person name="Kyrpides N."/>
            <person name="Ivanova N."/>
            <person name="Pagani I."/>
            <person name="Samuel K."/>
            <person name="Teske A."/>
            <person name="Mueller J."/>
            <person name="Woyke T."/>
        </authorList>
    </citation>
    <scope>NUCLEOTIDE SEQUENCE [LARGE SCALE GENOMIC DNA]</scope>
    <source>
        <strain evidence="12 13">B18LD</strain>
    </source>
</reference>
<comment type="catalytic activity">
    <reaction evidence="11">
        <text>2 [molybdopterin-synthase sulfur-carrier protein]-C-terminal-Gly-aminoethanethioate + cyclic pyranopterin phosphate + H2O = molybdopterin + 2 [molybdopterin-synthase sulfur-carrier protein]-C-terminal Gly-Gly + 2 H(+)</text>
        <dbReference type="Rhea" id="RHEA:26333"/>
        <dbReference type="Rhea" id="RHEA-COMP:12202"/>
        <dbReference type="Rhea" id="RHEA-COMP:19907"/>
        <dbReference type="ChEBI" id="CHEBI:15377"/>
        <dbReference type="ChEBI" id="CHEBI:15378"/>
        <dbReference type="ChEBI" id="CHEBI:58698"/>
        <dbReference type="ChEBI" id="CHEBI:59648"/>
        <dbReference type="ChEBI" id="CHEBI:90778"/>
        <dbReference type="ChEBI" id="CHEBI:232372"/>
        <dbReference type="EC" id="2.8.1.12"/>
    </reaction>
</comment>
<comment type="similarity">
    <text evidence="2">Belongs to the MoaE family.</text>
</comment>
<evidence type="ECO:0000313" key="12">
    <source>
        <dbReference type="EMBL" id="EIJ42999.1"/>
    </source>
</evidence>
<evidence type="ECO:0000256" key="5">
    <source>
        <dbReference type="ARBA" id="ARBA00023150"/>
    </source>
</evidence>
<evidence type="ECO:0000256" key="2">
    <source>
        <dbReference type="ARBA" id="ARBA00005426"/>
    </source>
</evidence>
<dbReference type="CDD" id="cd00756">
    <property type="entry name" value="MoaE"/>
    <property type="match status" value="1"/>
</dbReference>
<gene>
    <name evidence="12" type="ORF">BegalDRAFT_2135</name>
</gene>
<dbReference type="Proteomes" id="UP000005744">
    <property type="component" value="Unassembled WGS sequence"/>
</dbReference>
<evidence type="ECO:0000256" key="11">
    <source>
        <dbReference type="ARBA" id="ARBA00049878"/>
    </source>
</evidence>
<keyword evidence="13" id="KW-1185">Reference proteome</keyword>
<proteinExistence type="inferred from homology"/>
<dbReference type="STRING" id="395493.BegalDRAFT_2135"/>
<evidence type="ECO:0000313" key="13">
    <source>
        <dbReference type="Proteomes" id="UP000005744"/>
    </source>
</evidence>
<dbReference type="RefSeq" id="WP_002689862.1">
    <property type="nucleotide sequence ID" value="NZ_JH600070.1"/>
</dbReference>
<comment type="subunit">
    <text evidence="6">Heterotetramer of 2 MoaD subunits and 2 MoaE subunits. Also stable as homodimer. The enzyme changes between these two forms during catalysis.</text>
</comment>
<dbReference type="HOGENOM" id="CLU_089568_2_1_6"/>
<evidence type="ECO:0000256" key="1">
    <source>
        <dbReference type="ARBA" id="ARBA00005046"/>
    </source>
</evidence>
<evidence type="ECO:0000256" key="6">
    <source>
        <dbReference type="ARBA" id="ARBA00026066"/>
    </source>
</evidence>
<dbReference type="Gene3D" id="3.90.1170.40">
    <property type="entry name" value="Molybdopterin biosynthesis MoaE subunit"/>
    <property type="match status" value="1"/>
</dbReference>
<organism evidence="12 13">
    <name type="scientific">Beggiatoa alba B18LD</name>
    <dbReference type="NCBI Taxonomy" id="395493"/>
    <lineage>
        <taxon>Bacteria</taxon>
        <taxon>Pseudomonadati</taxon>
        <taxon>Pseudomonadota</taxon>
        <taxon>Gammaproteobacteria</taxon>
        <taxon>Thiotrichales</taxon>
        <taxon>Thiotrichaceae</taxon>
        <taxon>Beggiatoa</taxon>
    </lineage>
</organism>
<dbReference type="Pfam" id="PF02391">
    <property type="entry name" value="MoaE"/>
    <property type="match status" value="1"/>
</dbReference>
<dbReference type="InterPro" id="IPR036563">
    <property type="entry name" value="MoaE_sf"/>
</dbReference>
<sequence length="151" mass="17047">MNAQLKILITEQAFNPWAELQAYEQSLQALHGQCGAAAVFVGTMRDFNEGDGVKAMFLEHYPQMTEKYLQKISLQALNEFSLLDTLIIHRVGEILPNDTIVLTAAWSAHRAAAFAGCRLLIESLKTQAPFWKHETLNDNTMRWVEKNTPAE</sequence>
<evidence type="ECO:0000256" key="9">
    <source>
        <dbReference type="ARBA" id="ARBA00030781"/>
    </source>
</evidence>
<evidence type="ECO:0000256" key="8">
    <source>
        <dbReference type="ARBA" id="ARBA00030407"/>
    </source>
</evidence>
<evidence type="ECO:0000256" key="10">
    <source>
        <dbReference type="ARBA" id="ARBA00032474"/>
    </source>
</evidence>
<evidence type="ECO:0000256" key="3">
    <source>
        <dbReference type="ARBA" id="ARBA00011950"/>
    </source>
</evidence>
<evidence type="ECO:0000256" key="4">
    <source>
        <dbReference type="ARBA" id="ARBA00013858"/>
    </source>
</evidence>
<dbReference type="UniPathway" id="UPA00344"/>
<dbReference type="OrthoDB" id="9803224at2"/>
<dbReference type="GO" id="GO:0030366">
    <property type="term" value="F:molybdopterin synthase activity"/>
    <property type="evidence" value="ECO:0007669"/>
    <property type="project" value="UniProtKB-EC"/>
</dbReference>
<dbReference type="EMBL" id="JH600070">
    <property type="protein sequence ID" value="EIJ42999.1"/>
    <property type="molecule type" value="Genomic_DNA"/>
</dbReference>